<dbReference type="SUPFAM" id="SSF52172">
    <property type="entry name" value="CheY-like"/>
    <property type="match status" value="1"/>
</dbReference>
<dbReference type="Pfam" id="PF12833">
    <property type="entry name" value="HTH_18"/>
    <property type="match status" value="1"/>
</dbReference>
<reference evidence="13 14" key="1">
    <citation type="journal article" date="2019" name="Anaerobe">
        <title>Detection of Robinsoniella peoriensis in multiple bone samples of a trauma patient.</title>
        <authorList>
            <person name="Schrottner P."/>
            <person name="Hartwich K."/>
            <person name="Bunk B."/>
            <person name="Schober I."/>
            <person name="Helbig S."/>
            <person name="Rudolph W.W."/>
            <person name="Gunzer F."/>
        </authorList>
    </citation>
    <scope>NUCLEOTIDE SEQUENCE [LARGE SCALE GENOMIC DNA]</scope>
    <source>
        <strain evidence="13 14">DSM 106044</strain>
    </source>
</reference>
<dbReference type="PROSITE" id="PS01124">
    <property type="entry name" value="HTH_ARAC_FAMILY_2"/>
    <property type="match status" value="1"/>
</dbReference>
<evidence type="ECO:0000256" key="7">
    <source>
        <dbReference type="ARBA" id="ARBA00023125"/>
    </source>
</evidence>
<dbReference type="GO" id="GO:0003700">
    <property type="term" value="F:DNA-binding transcription factor activity"/>
    <property type="evidence" value="ECO:0007669"/>
    <property type="project" value="InterPro"/>
</dbReference>
<evidence type="ECO:0000256" key="4">
    <source>
        <dbReference type="ARBA" id="ARBA00022553"/>
    </source>
</evidence>
<keyword evidence="3" id="KW-0963">Cytoplasm</keyword>
<dbReference type="Pfam" id="PF00072">
    <property type="entry name" value="Response_reg"/>
    <property type="match status" value="1"/>
</dbReference>
<feature type="domain" description="HTH araC/xylS-type" evidence="11">
    <location>
        <begin position="418"/>
        <end position="516"/>
    </location>
</feature>
<comment type="function">
    <text evidence="9">May play the central regulatory role in sporulation. It may be an element of the effector pathway responsible for the activation of sporulation genes in response to nutritional stress. Spo0A may act in concert with spo0H (a sigma factor) to control the expression of some genes that are critical to the sporulation process.</text>
</comment>
<evidence type="ECO:0000256" key="9">
    <source>
        <dbReference type="ARBA" id="ARBA00024867"/>
    </source>
</evidence>
<accession>A0A4U8Q6G6</accession>
<evidence type="ECO:0000256" key="8">
    <source>
        <dbReference type="ARBA" id="ARBA00023163"/>
    </source>
</evidence>
<organism evidence="13 14">
    <name type="scientific">Robinsoniella peoriensis</name>
    <dbReference type="NCBI Taxonomy" id="180332"/>
    <lineage>
        <taxon>Bacteria</taxon>
        <taxon>Bacillati</taxon>
        <taxon>Bacillota</taxon>
        <taxon>Clostridia</taxon>
        <taxon>Lachnospirales</taxon>
        <taxon>Lachnospiraceae</taxon>
        <taxon>Robinsoniella</taxon>
    </lineage>
</organism>
<dbReference type="AlphaFoldDB" id="A0A4U8Q6G6"/>
<keyword evidence="5" id="KW-0902">Two-component regulatory system</keyword>
<keyword evidence="4 10" id="KW-0597">Phosphoprotein</keyword>
<evidence type="ECO:0000256" key="5">
    <source>
        <dbReference type="ARBA" id="ARBA00023012"/>
    </source>
</evidence>
<evidence type="ECO:0000256" key="6">
    <source>
        <dbReference type="ARBA" id="ARBA00023015"/>
    </source>
</evidence>
<dbReference type="SMART" id="SM00342">
    <property type="entry name" value="HTH_ARAC"/>
    <property type="match status" value="1"/>
</dbReference>
<evidence type="ECO:0000256" key="1">
    <source>
        <dbReference type="ARBA" id="ARBA00004496"/>
    </source>
</evidence>
<protein>
    <recommendedName>
        <fullName evidence="2">Stage 0 sporulation protein A homolog</fullName>
    </recommendedName>
</protein>
<dbReference type="InterPro" id="IPR001789">
    <property type="entry name" value="Sig_transdc_resp-reg_receiver"/>
</dbReference>
<dbReference type="Gene3D" id="1.10.10.60">
    <property type="entry name" value="Homeodomain-like"/>
    <property type="match status" value="2"/>
</dbReference>
<dbReference type="RefSeq" id="WP_138002639.1">
    <property type="nucleotide sequence ID" value="NZ_QGQD01000055.1"/>
</dbReference>
<evidence type="ECO:0000313" key="13">
    <source>
        <dbReference type="EMBL" id="TLD00472.1"/>
    </source>
</evidence>
<keyword evidence="6" id="KW-0805">Transcription regulation</keyword>
<dbReference type="GO" id="GO:0005737">
    <property type="term" value="C:cytoplasm"/>
    <property type="evidence" value="ECO:0007669"/>
    <property type="project" value="UniProtKB-SubCell"/>
</dbReference>
<dbReference type="PANTHER" id="PTHR42713:SF3">
    <property type="entry name" value="TRANSCRIPTIONAL REGULATORY PROTEIN HPTR"/>
    <property type="match status" value="1"/>
</dbReference>
<dbReference type="SMART" id="SM00448">
    <property type="entry name" value="REC"/>
    <property type="match status" value="1"/>
</dbReference>
<dbReference type="InterPro" id="IPR018060">
    <property type="entry name" value="HTH_AraC"/>
</dbReference>
<dbReference type="Gene3D" id="3.40.50.2300">
    <property type="match status" value="1"/>
</dbReference>
<dbReference type="PANTHER" id="PTHR42713">
    <property type="entry name" value="HISTIDINE KINASE-RELATED"/>
    <property type="match status" value="1"/>
</dbReference>
<proteinExistence type="predicted"/>
<evidence type="ECO:0000259" key="11">
    <source>
        <dbReference type="PROSITE" id="PS01124"/>
    </source>
</evidence>
<dbReference type="PROSITE" id="PS50110">
    <property type="entry name" value="RESPONSE_REGULATORY"/>
    <property type="match status" value="1"/>
</dbReference>
<dbReference type="GO" id="GO:0043565">
    <property type="term" value="F:sequence-specific DNA binding"/>
    <property type="evidence" value="ECO:0007669"/>
    <property type="project" value="InterPro"/>
</dbReference>
<keyword evidence="7" id="KW-0238">DNA-binding</keyword>
<keyword evidence="14" id="KW-1185">Reference proteome</keyword>
<gene>
    <name evidence="13" type="ORF">DSM106044_02786</name>
</gene>
<feature type="domain" description="Response regulatory" evidence="12">
    <location>
        <begin position="5"/>
        <end position="122"/>
    </location>
</feature>
<dbReference type="SUPFAM" id="SSF46689">
    <property type="entry name" value="Homeodomain-like"/>
    <property type="match status" value="2"/>
</dbReference>
<dbReference type="CDD" id="cd17536">
    <property type="entry name" value="REC_YesN-like"/>
    <property type="match status" value="1"/>
</dbReference>
<keyword evidence="8" id="KW-0804">Transcription</keyword>
<dbReference type="GO" id="GO:0000160">
    <property type="term" value="P:phosphorelay signal transduction system"/>
    <property type="evidence" value="ECO:0007669"/>
    <property type="project" value="UniProtKB-KW"/>
</dbReference>
<evidence type="ECO:0000256" key="10">
    <source>
        <dbReference type="PROSITE-ProRule" id="PRU00169"/>
    </source>
</evidence>
<evidence type="ECO:0000313" key="14">
    <source>
        <dbReference type="Proteomes" id="UP000306509"/>
    </source>
</evidence>
<comment type="caution">
    <text evidence="13">The sequence shown here is derived from an EMBL/GenBank/DDBJ whole genome shotgun (WGS) entry which is preliminary data.</text>
</comment>
<evidence type="ECO:0000259" key="12">
    <source>
        <dbReference type="PROSITE" id="PS50110"/>
    </source>
</evidence>
<dbReference type="Proteomes" id="UP000306509">
    <property type="component" value="Unassembled WGS sequence"/>
</dbReference>
<dbReference type="STRING" id="180332.GCA_000797495_04151"/>
<evidence type="ECO:0000256" key="3">
    <source>
        <dbReference type="ARBA" id="ARBA00022490"/>
    </source>
</evidence>
<sequence>MSSYKVLIVDDDQNFRYAAKEMIPWKKYNFVISAEAVNGKQALELMHQEIFHLVVTDMSMPLINGVELIRMAKQEYPDVLFVALSAYDDFEFVKESLKCGAEDYILKYDMEEEKTEQVIMEMKNKLLHMQKSKAHQQFIMQKENFFIEGFLKSIVEGKEYSREQLRTCMELLEIGSEVQISVIIIETNRDMGKDTINTLKIIRPKRLAFCPIDECRCFLIYDFGICKSMSEVHEKKQKFMMDIYHHLKDKGYQEVTLGVSDFCYRWDGIKLAYKQAESAFARSVYMGKDQIYDYGSLGTVIESSVVKVSYESLQYAVFHQDMEGLTVELHHLGEQILREQPAVEYLNKLLQDVYIFIYTEVLKKKSIKRISAGDLDGLKESLEKENSFLGKMEALNNYLRPVYAVMMAGKKAYSKDITRAITYIREHFKEDINLREVAGYIGLSENYLSNLFKKETGENMVTYMNRCRIELAKELITNTGMKVYEIAEEVGFKNTTYFSTIFKKMTHMTVQEFKNHK</sequence>
<comment type="subcellular location">
    <subcellularLocation>
        <location evidence="1">Cytoplasm</location>
    </subcellularLocation>
</comment>
<name>A0A4U8Q6G6_9FIRM</name>
<dbReference type="InterPro" id="IPR011006">
    <property type="entry name" value="CheY-like_superfamily"/>
</dbReference>
<dbReference type="EMBL" id="QGQD01000055">
    <property type="protein sequence ID" value="TLD00472.1"/>
    <property type="molecule type" value="Genomic_DNA"/>
</dbReference>
<dbReference type="InterPro" id="IPR009057">
    <property type="entry name" value="Homeodomain-like_sf"/>
</dbReference>
<feature type="modified residue" description="4-aspartylphosphate" evidence="10">
    <location>
        <position position="57"/>
    </location>
</feature>
<evidence type="ECO:0000256" key="2">
    <source>
        <dbReference type="ARBA" id="ARBA00018672"/>
    </source>
</evidence>
<dbReference type="InterPro" id="IPR051552">
    <property type="entry name" value="HptR"/>
</dbReference>